<sequence length="350" mass="39685">MKEFRFNIFTIILLFGLLLFSCQSMNNLTMSVTEPAPVYIPSTIKNIGLLNRSLASDKNKPLDNIDQIFSIEGKNLDIIGANYTLQGIMDVLEKDEQYSTIKMVSSDKIENPGMGIFPSALTWGTVNNLCTENNIDAIVSLSFYDTDANISYKTRTVEQLNAFGIKIPMIEHEATINTNIKAGFRIYDNVNKIIRDEIVTDRWITSIGKGINPSKAIEAIIGRKEALLQESTKIGQDYVNRTYPFKIRVTRQYYVKGTENFEIGKRRAQTGDWDGAAELWEQELNNPKGKIAGRACYNMAIINEINGNLESAITWASKSYTDYEDKNALRYLKILRNRQTTNIKLQEQAQ</sequence>
<dbReference type="OrthoDB" id="632318at2"/>
<evidence type="ECO:0000313" key="1">
    <source>
        <dbReference type="EMBL" id="TYA58030.1"/>
    </source>
</evidence>
<dbReference type="Pfam" id="PF19867">
    <property type="entry name" value="DUF6340"/>
    <property type="match status" value="1"/>
</dbReference>
<comment type="caution">
    <text evidence="1">The sequence shown here is derived from an EMBL/GenBank/DDBJ whole genome shotgun (WGS) entry which is preliminary data.</text>
</comment>
<reference evidence="1 2" key="1">
    <citation type="submission" date="2019-08" db="EMBL/GenBank/DDBJ databases">
        <title>Formosa sediminis sp. nov., isolated from marine sediment.</title>
        <authorList>
            <person name="Cao W.R."/>
        </authorList>
    </citation>
    <scope>NUCLEOTIDE SEQUENCE [LARGE SCALE GENOMIC DNA]</scope>
    <source>
        <strain evidence="1 2">1494</strain>
    </source>
</reference>
<dbReference type="Proteomes" id="UP000324550">
    <property type="component" value="Unassembled WGS sequence"/>
</dbReference>
<gene>
    <name evidence="1" type="ORF">FVF61_04250</name>
</gene>
<accession>A0A5D0GGX2</accession>
<dbReference type="EMBL" id="VSFC01000020">
    <property type="protein sequence ID" value="TYA58030.1"/>
    <property type="molecule type" value="Genomic_DNA"/>
</dbReference>
<dbReference type="AlphaFoldDB" id="A0A5D0GGX2"/>
<dbReference type="PROSITE" id="PS51257">
    <property type="entry name" value="PROKAR_LIPOPROTEIN"/>
    <property type="match status" value="1"/>
</dbReference>
<organism evidence="1 2">
    <name type="scientific">Formosa maritima</name>
    <dbReference type="NCBI Taxonomy" id="2592046"/>
    <lineage>
        <taxon>Bacteria</taxon>
        <taxon>Pseudomonadati</taxon>
        <taxon>Bacteroidota</taxon>
        <taxon>Flavobacteriia</taxon>
        <taxon>Flavobacteriales</taxon>
        <taxon>Flavobacteriaceae</taxon>
        <taxon>Formosa</taxon>
    </lineage>
</organism>
<proteinExistence type="predicted"/>
<dbReference type="InterPro" id="IPR045921">
    <property type="entry name" value="DUF6340"/>
</dbReference>
<name>A0A5D0GGX2_9FLAO</name>
<evidence type="ECO:0008006" key="3">
    <source>
        <dbReference type="Google" id="ProtNLM"/>
    </source>
</evidence>
<protein>
    <recommendedName>
        <fullName evidence="3">Tetratricopeptide repeat protein</fullName>
    </recommendedName>
</protein>
<keyword evidence="2" id="KW-1185">Reference proteome</keyword>
<evidence type="ECO:0000313" key="2">
    <source>
        <dbReference type="Proteomes" id="UP000324550"/>
    </source>
</evidence>